<dbReference type="EMBL" id="BAVS01000001">
    <property type="protein sequence ID" value="GAE91767.1"/>
    <property type="molecule type" value="Genomic_DNA"/>
</dbReference>
<evidence type="ECO:0000313" key="7">
    <source>
        <dbReference type="EMBL" id="GAE91767.1"/>
    </source>
</evidence>
<sequence>MKNINKKHVKLFFIILLIIVAAILILPVSIPPIILAFITALILNPTVRWIIKNLKFNRKLSVTIVFILFLVILSTIGTYAVTKIIGQVANFAENAPTYIIHVNNQLLEWETDLDHFTEDLPQELVEEVKIQIQTTTTSLSNNFREILRIEELAKLASKIPDYLVSFIVYLISLFMFMLELPRLKANSYKHLKETTAEKVKFMNDRLSYVIFGFFKAQFLVSIIIFIVSLIGLYIIVPEYALIMSLIIWIIDFIPIIGSIVILGPWSLYMLITGDLFIGGQLAILAIVLLAIRRTVEPKVMGKHIGLSPLATLIAMYVGLKLLGILGFIVGPLIVIAFNSAKEAGIIKTDFKI</sequence>
<feature type="transmembrane region" description="Helical" evidence="6">
    <location>
        <begin position="275"/>
        <end position="293"/>
    </location>
</feature>
<feature type="transmembrane region" description="Helical" evidence="6">
    <location>
        <begin position="162"/>
        <end position="180"/>
    </location>
</feature>
<feature type="transmembrane region" description="Helical" evidence="6">
    <location>
        <begin position="313"/>
        <end position="337"/>
    </location>
</feature>
<evidence type="ECO:0000256" key="3">
    <source>
        <dbReference type="ARBA" id="ARBA00022692"/>
    </source>
</evidence>
<dbReference type="Pfam" id="PF01594">
    <property type="entry name" value="AI-2E_transport"/>
    <property type="match status" value="1"/>
</dbReference>
<reference evidence="7 8" key="1">
    <citation type="journal article" date="2014" name="Genome Announc.">
        <title>Draft Genome Sequence of the Boron-Tolerant and Moderately Halotolerant Bacterium Gracilibacillus boraciitolerans JCM 21714T.</title>
        <authorList>
            <person name="Ahmed I."/>
            <person name="Oshima K."/>
            <person name="Suda W."/>
            <person name="Kitamura K."/>
            <person name="Iida T."/>
            <person name="Ohmori Y."/>
            <person name="Fujiwara T."/>
            <person name="Hattori M."/>
            <person name="Ohkuma M."/>
        </authorList>
    </citation>
    <scope>NUCLEOTIDE SEQUENCE [LARGE SCALE GENOMIC DNA]</scope>
    <source>
        <strain evidence="7 8">JCM 21714</strain>
    </source>
</reference>
<comment type="subcellular location">
    <subcellularLocation>
        <location evidence="1">Membrane</location>
        <topology evidence="1">Multi-pass membrane protein</topology>
    </subcellularLocation>
</comment>
<dbReference type="InterPro" id="IPR014227">
    <property type="entry name" value="YtvI-like"/>
</dbReference>
<evidence type="ECO:0000256" key="1">
    <source>
        <dbReference type="ARBA" id="ARBA00004141"/>
    </source>
</evidence>
<evidence type="ECO:0000313" key="8">
    <source>
        <dbReference type="Proteomes" id="UP000019102"/>
    </source>
</evidence>
<accession>W4VEX9</accession>
<dbReference type="NCBIfam" id="TIGR02872">
    <property type="entry name" value="spore_ytvI"/>
    <property type="match status" value="1"/>
</dbReference>
<protein>
    <recommendedName>
        <fullName evidence="9">Sporulation integral membrane protein YtvI</fullName>
    </recommendedName>
</protein>
<proteinExistence type="inferred from homology"/>
<comment type="similarity">
    <text evidence="2">Belongs to the autoinducer-2 exporter (AI-2E) (TC 2.A.86) family.</text>
</comment>
<keyword evidence="5 6" id="KW-0472">Membrane</keyword>
<evidence type="ECO:0000256" key="2">
    <source>
        <dbReference type="ARBA" id="ARBA00009773"/>
    </source>
</evidence>
<dbReference type="OrthoDB" id="9774361at2"/>
<dbReference type="PANTHER" id="PTHR21716">
    <property type="entry name" value="TRANSMEMBRANE PROTEIN"/>
    <property type="match status" value="1"/>
</dbReference>
<evidence type="ECO:0000256" key="5">
    <source>
        <dbReference type="ARBA" id="ARBA00023136"/>
    </source>
</evidence>
<dbReference type="GO" id="GO:0016020">
    <property type="term" value="C:membrane"/>
    <property type="evidence" value="ECO:0007669"/>
    <property type="project" value="UniProtKB-SubCell"/>
</dbReference>
<keyword evidence="8" id="KW-1185">Reference proteome</keyword>
<dbReference type="InterPro" id="IPR002549">
    <property type="entry name" value="AI-2E-like"/>
</dbReference>
<feature type="transmembrane region" description="Helical" evidence="6">
    <location>
        <begin position="208"/>
        <end position="235"/>
    </location>
</feature>
<feature type="transmembrane region" description="Helical" evidence="6">
    <location>
        <begin position="9"/>
        <end position="27"/>
    </location>
</feature>
<feature type="transmembrane region" description="Helical" evidence="6">
    <location>
        <begin position="241"/>
        <end position="263"/>
    </location>
</feature>
<dbReference type="AlphaFoldDB" id="W4VEX9"/>
<comment type="caution">
    <text evidence="7">The sequence shown here is derived from an EMBL/GenBank/DDBJ whole genome shotgun (WGS) entry which is preliminary data.</text>
</comment>
<dbReference type="eggNOG" id="COG0628">
    <property type="taxonomic scope" value="Bacteria"/>
</dbReference>
<keyword evidence="4 6" id="KW-1133">Transmembrane helix</keyword>
<dbReference type="PANTHER" id="PTHR21716:SF68">
    <property type="entry name" value="TRANSPORT PROTEIN YTVI-RELATED"/>
    <property type="match status" value="1"/>
</dbReference>
<dbReference type="GO" id="GO:0055085">
    <property type="term" value="P:transmembrane transport"/>
    <property type="evidence" value="ECO:0007669"/>
    <property type="project" value="TreeGrafter"/>
</dbReference>
<dbReference type="STRING" id="1298598.JCM21714_723"/>
<organism evidence="7 8">
    <name type="scientific">Gracilibacillus boraciitolerans JCM 21714</name>
    <dbReference type="NCBI Taxonomy" id="1298598"/>
    <lineage>
        <taxon>Bacteria</taxon>
        <taxon>Bacillati</taxon>
        <taxon>Bacillota</taxon>
        <taxon>Bacilli</taxon>
        <taxon>Bacillales</taxon>
        <taxon>Bacillaceae</taxon>
        <taxon>Gracilibacillus</taxon>
    </lineage>
</organism>
<evidence type="ECO:0008006" key="9">
    <source>
        <dbReference type="Google" id="ProtNLM"/>
    </source>
</evidence>
<name>W4VEX9_9BACI</name>
<feature type="transmembrane region" description="Helical" evidence="6">
    <location>
        <begin position="60"/>
        <end position="81"/>
    </location>
</feature>
<gene>
    <name evidence="7" type="ORF">JCM21714_723</name>
</gene>
<dbReference type="RefSeq" id="WP_035721651.1">
    <property type="nucleotide sequence ID" value="NZ_BAVS01000001.1"/>
</dbReference>
<evidence type="ECO:0000256" key="4">
    <source>
        <dbReference type="ARBA" id="ARBA00022989"/>
    </source>
</evidence>
<keyword evidence="3 6" id="KW-0812">Transmembrane</keyword>
<dbReference type="Proteomes" id="UP000019102">
    <property type="component" value="Unassembled WGS sequence"/>
</dbReference>
<evidence type="ECO:0000256" key="6">
    <source>
        <dbReference type="SAM" id="Phobius"/>
    </source>
</evidence>